<evidence type="ECO:0000313" key="6">
    <source>
        <dbReference type="Proteomes" id="UP001595444"/>
    </source>
</evidence>
<dbReference type="InterPro" id="IPR006913">
    <property type="entry name" value="CENP-V/GFA"/>
</dbReference>
<keyword evidence="3" id="KW-0862">Zinc</keyword>
<dbReference type="SUPFAM" id="SSF51316">
    <property type="entry name" value="Mss4-like"/>
    <property type="match status" value="1"/>
</dbReference>
<reference evidence="6" key="1">
    <citation type="journal article" date="2019" name="Int. J. Syst. Evol. Microbiol.">
        <title>The Global Catalogue of Microorganisms (GCM) 10K type strain sequencing project: providing services to taxonomists for standard genome sequencing and annotation.</title>
        <authorList>
            <consortium name="The Broad Institute Genomics Platform"/>
            <consortium name="The Broad Institute Genome Sequencing Center for Infectious Disease"/>
            <person name="Wu L."/>
            <person name="Ma J."/>
        </authorList>
    </citation>
    <scope>NUCLEOTIDE SEQUENCE [LARGE SCALE GENOMIC DNA]</scope>
    <source>
        <strain evidence="6">KCTC 62164</strain>
    </source>
</reference>
<gene>
    <name evidence="5" type="ORF">ACFOKA_00705</name>
</gene>
<evidence type="ECO:0000259" key="4">
    <source>
        <dbReference type="PROSITE" id="PS51891"/>
    </source>
</evidence>
<dbReference type="Pfam" id="PF04828">
    <property type="entry name" value="GFA"/>
    <property type="match status" value="1"/>
</dbReference>
<comment type="caution">
    <text evidence="5">The sequence shown here is derived from an EMBL/GenBank/DDBJ whole genome shotgun (WGS) entry which is preliminary data.</text>
</comment>
<evidence type="ECO:0000256" key="2">
    <source>
        <dbReference type="ARBA" id="ARBA00022723"/>
    </source>
</evidence>
<feature type="domain" description="CENP-V/GFA" evidence="4">
    <location>
        <begin position="10"/>
        <end position="122"/>
    </location>
</feature>
<proteinExistence type="inferred from homology"/>
<name>A0ABV7D135_9PROT</name>
<protein>
    <submittedName>
        <fullName evidence="5">GFA family protein</fullName>
    </submittedName>
</protein>
<dbReference type="Gene3D" id="2.170.150.70">
    <property type="match status" value="1"/>
</dbReference>
<evidence type="ECO:0000256" key="3">
    <source>
        <dbReference type="ARBA" id="ARBA00022833"/>
    </source>
</evidence>
<sequence>MQKEQKKVTHKGGCHCGAVRFEVAAPAEIEVLACNCSICNKVGFLHLIATADDFKITKGEDKLTEYRFNTGTARHLFCSVCGVKSFYIPRSHPDGWSVNARCLDMDTVEKTTITDYDGANWEASIHKIT</sequence>
<keyword evidence="2" id="KW-0479">Metal-binding</keyword>
<dbReference type="PANTHER" id="PTHR28620:SF1">
    <property type="entry name" value="CENP-V_GFA DOMAIN-CONTAINING PROTEIN"/>
    <property type="match status" value="1"/>
</dbReference>
<accession>A0ABV7D135</accession>
<dbReference type="InterPro" id="IPR052355">
    <property type="entry name" value="CENP-V-like"/>
</dbReference>
<dbReference type="Proteomes" id="UP001595444">
    <property type="component" value="Unassembled WGS sequence"/>
</dbReference>
<comment type="similarity">
    <text evidence="1">Belongs to the Gfa family.</text>
</comment>
<evidence type="ECO:0000313" key="5">
    <source>
        <dbReference type="EMBL" id="MFC3050415.1"/>
    </source>
</evidence>
<dbReference type="PANTHER" id="PTHR28620">
    <property type="entry name" value="CENTROMERE PROTEIN V"/>
    <property type="match status" value="1"/>
</dbReference>
<evidence type="ECO:0000256" key="1">
    <source>
        <dbReference type="ARBA" id="ARBA00005495"/>
    </source>
</evidence>
<dbReference type="PROSITE" id="PS51891">
    <property type="entry name" value="CENP_V_GFA"/>
    <property type="match status" value="1"/>
</dbReference>
<organism evidence="5 6">
    <name type="scientific">Kordiimonas pumila</name>
    <dbReference type="NCBI Taxonomy" id="2161677"/>
    <lineage>
        <taxon>Bacteria</taxon>
        <taxon>Pseudomonadati</taxon>
        <taxon>Pseudomonadota</taxon>
        <taxon>Alphaproteobacteria</taxon>
        <taxon>Kordiimonadales</taxon>
        <taxon>Kordiimonadaceae</taxon>
        <taxon>Kordiimonas</taxon>
    </lineage>
</organism>
<dbReference type="InterPro" id="IPR011057">
    <property type="entry name" value="Mss4-like_sf"/>
</dbReference>
<dbReference type="RefSeq" id="WP_194214805.1">
    <property type="nucleotide sequence ID" value="NZ_CP061205.1"/>
</dbReference>
<dbReference type="EMBL" id="JBHRSL010000001">
    <property type="protein sequence ID" value="MFC3050415.1"/>
    <property type="molecule type" value="Genomic_DNA"/>
</dbReference>
<keyword evidence="6" id="KW-1185">Reference proteome</keyword>